<dbReference type="HOGENOM" id="CLU_077179_0_0_1"/>
<dbReference type="KEGG" id="tmn:UCRPA7_5364"/>
<evidence type="ECO:0000313" key="3">
    <source>
        <dbReference type="EMBL" id="EON99117.1"/>
    </source>
</evidence>
<dbReference type="Pfam" id="PF11338">
    <property type="entry name" value="DUF3140"/>
    <property type="match status" value="1"/>
</dbReference>
<dbReference type="InterPro" id="IPR021331">
    <property type="entry name" value="Hva1_TUDOR"/>
</dbReference>
<sequence length="293" mass="32182">MKEKQDVISDFNELVNMTASELESWLKSDDSNSAGWPKSGGDGDGESVGHESGRKIVEILKSNPKKDSEKYTDDQVEHMRKVVAYCKRHLAQETAGNNDKSEEEVKKTKSYASLKNWGHDFLKAQGKGVDKESDTPKSSKRKDEAAEEGEDDVEEANEEDEENVGSKRKQADDQEVPSKKRETHKGESKKSSKEDDSEEADEEENGDDAGKKTNGQANGESKEPHNGPSKGDTVSWNWGSGQPEGKVVDVKEEKTSITTKRGNEVSKNGTAEDPAVVLDTGKSEAVKLAHELN</sequence>
<feature type="compositionally biased region" description="Acidic residues" evidence="1">
    <location>
        <begin position="145"/>
        <end position="163"/>
    </location>
</feature>
<dbReference type="eggNOG" id="ENOG502S40C">
    <property type="taxonomic scope" value="Eukaryota"/>
</dbReference>
<feature type="domain" description="Hypervirulence associated protein TUDOR" evidence="2">
    <location>
        <begin position="231"/>
        <end position="292"/>
    </location>
</feature>
<dbReference type="InterPro" id="IPR021487">
    <property type="entry name" value="DUF3140"/>
</dbReference>
<dbReference type="Proteomes" id="UP000014074">
    <property type="component" value="Unassembled WGS sequence"/>
</dbReference>
<reference evidence="4" key="1">
    <citation type="journal article" date="2013" name="Genome Announc.">
        <title>Draft genome sequence of the ascomycete Phaeoacremonium aleophilum strain UCR-PA7, a causal agent of the esca disease complex in grapevines.</title>
        <authorList>
            <person name="Blanco-Ulate B."/>
            <person name="Rolshausen P."/>
            <person name="Cantu D."/>
        </authorList>
    </citation>
    <scope>NUCLEOTIDE SEQUENCE [LARGE SCALE GENOMIC DNA]</scope>
    <source>
        <strain evidence="4">UCR-PA7</strain>
    </source>
</reference>
<proteinExistence type="predicted"/>
<dbReference type="RefSeq" id="XP_007916102.1">
    <property type="nucleotide sequence ID" value="XM_007917911.1"/>
</dbReference>
<feature type="compositionally biased region" description="Basic and acidic residues" evidence="1">
    <location>
        <begin position="169"/>
        <end position="194"/>
    </location>
</feature>
<protein>
    <submittedName>
        <fullName evidence="3">Putative dna-binding protein</fullName>
    </submittedName>
</protein>
<name>R8BIP5_PHAM7</name>
<keyword evidence="3" id="KW-0238">DNA-binding</keyword>
<accession>R8BIP5</accession>
<evidence type="ECO:0000313" key="4">
    <source>
        <dbReference type="Proteomes" id="UP000014074"/>
    </source>
</evidence>
<dbReference type="GO" id="GO:0003677">
    <property type="term" value="F:DNA binding"/>
    <property type="evidence" value="ECO:0007669"/>
    <property type="project" value="UniProtKB-KW"/>
</dbReference>
<dbReference type="GeneID" id="19325911"/>
<feature type="compositionally biased region" description="Basic and acidic residues" evidence="1">
    <location>
        <begin position="117"/>
        <end position="144"/>
    </location>
</feature>
<dbReference type="EMBL" id="KB933178">
    <property type="protein sequence ID" value="EON99117.1"/>
    <property type="molecule type" value="Genomic_DNA"/>
</dbReference>
<dbReference type="Pfam" id="PF11160">
    <property type="entry name" value="Hva1_TUDOR"/>
    <property type="match status" value="1"/>
</dbReference>
<dbReference type="PANTHER" id="PTHR40630:SF1">
    <property type="entry name" value="DNA-BINDING PROTEIN"/>
    <property type="match status" value="1"/>
</dbReference>
<organism evidence="3 4">
    <name type="scientific">Phaeoacremonium minimum (strain UCR-PA7)</name>
    <name type="common">Esca disease fungus</name>
    <name type="synonym">Togninia minima</name>
    <dbReference type="NCBI Taxonomy" id="1286976"/>
    <lineage>
        <taxon>Eukaryota</taxon>
        <taxon>Fungi</taxon>
        <taxon>Dikarya</taxon>
        <taxon>Ascomycota</taxon>
        <taxon>Pezizomycotina</taxon>
        <taxon>Sordariomycetes</taxon>
        <taxon>Sordariomycetidae</taxon>
        <taxon>Togniniales</taxon>
        <taxon>Togniniaceae</taxon>
        <taxon>Phaeoacremonium</taxon>
    </lineage>
</organism>
<dbReference type="PANTHER" id="PTHR40630">
    <property type="entry name" value="POSSIBLE DNA-BINDING PROTEIN"/>
    <property type="match status" value="1"/>
</dbReference>
<feature type="compositionally biased region" description="Polar residues" evidence="1">
    <location>
        <begin position="256"/>
        <end position="269"/>
    </location>
</feature>
<dbReference type="AlphaFoldDB" id="R8BIP5"/>
<evidence type="ECO:0000259" key="2">
    <source>
        <dbReference type="Pfam" id="PF11160"/>
    </source>
</evidence>
<feature type="compositionally biased region" description="Acidic residues" evidence="1">
    <location>
        <begin position="195"/>
        <end position="207"/>
    </location>
</feature>
<feature type="compositionally biased region" description="Basic and acidic residues" evidence="1">
    <location>
        <begin position="246"/>
        <end position="255"/>
    </location>
</feature>
<dbReference type="OrthoDB" id="2131339at2759"/>
<feature type="region of interest" description="Disordered" evidence="1">
    <location>
        <begin position="91"/>
        <end position="274"/>
    </location>
</feature>
<keyword evidence="4" id="KW-1185">Reference proteome</keyword>
<evidence type="ECO:0000256" key="1">
    <source>
        <dbReference type="SAM" id="MobiDB-lite"/>
    </source>
</evidence>
<feature type="region of interest" description="Disordered" evidence="1">
    <location>
        <begin position="24"/>
        <end position="54"/>
    </location>
</feature>
<gene>
    <name evidence="3" type="ORF">UCRPA7_5364</name>
</gene>